<dbReference type="GO" id="GO:0003677">
    <property type="term" value="F:DNA binding"/>
    <property type="evidence" value="ECO:0007669"/>
    <property type="project" value="InterPro"/>
</dbReference>
<dbReference type="OrthoDB" id="2682275at2759"/>
<feature type="non-terminal residue" evidence="1">
    <location>
        <position position="1"/>
    </location>
</feature>
<dbReference type="EMBL" id="KV448741">
    <property type="protein sequence ID" value="OAX33599.1"/>
    <property type="molecule type" value="Genomic_DNA"/>
</dbReference>
<sequence>RSWFLRRLRFFFPANVSGHSMQAGGATSLAAPGVSPDHIRAIGRWRSGTWERYVRKSAALL</sequence>
<dbReference type="Proteomes" id="UP000092154">
    <property type="component" value="Unassembled WGS sequence"/>
</dbReference>
<dbReference type="AlphaFoldDB" id="A0A1B7MLZ1"/>
<evidence type="ECO:0000313" key="1">
    <source>
        <dbReference type="EMBL" id="OAX33599.1"/>
    </source>
</evidence>
<feature type="non-terminal residue" evidence="1">
    <location>
        <position position="61"/>
    </location>
</feature>
<evidence type="ECO:0000313" key="2">
    <source>
        <dbReference type="Proteomes" id="UP000092154"/>
    </source>
</evidence>
<dbReference type="GO" id="GO:0015074">
    <property type="term" value="P:DNA integration"/>
    <property type="evidence" value="ECO:0007669"/>
    <property type="project" value="InterPro"/>
</dbReference>
<dbReference type="STRING" id="1314800.A0A1B7MLZ1"/>
<organism evidence="1 2">
    <name type="scientific">Rhizopogon vinicolor AM-OR11-026</name>
    <dbReference type="NCBI Taxonomy" id="1314800"/>
    <lineage>
        <taxon>Eukaryota</taxon>
        <taxon>Fungi</taxon>
        <taxon>Dikarya</taxon>
        <taxon>Basidiomycota</taxon>
        <taxon>Agaricomycotina</taxon>
        <taxon>Agaricomycetes</taxon>
        <taxon>Agaricomycetidae</taxon>
        <taxon>Boletales</taxon>
        <taxon>Suillineae</taxon>
        <taxon>Rhizopogonaceae</taxon>
        <taxon>Rhizopogon</taxon>
    </lineage>
</organism>
<protein>
    <submittedName>
        <fullName evidence="1">Uncharacterized protein</fullName>
    </submittedName>
</protein>
<dbReference type="InterPro" id="IPR013762">
    <property type="entry name" value="Integrase-like_cat_sf"/>
</dbReference>
<keyword evidence="2" id="KW-1185">Reference proteome</keyword>
<gene>
    <name evidence="1" type="ORF">K503DRAFT_663056</name>
</gene>
<reference evidence="1 2" key="1">
    <citation type="submission" date="2016-06" db="EMBL/GenBank/DDBJ databases">
        <title>Comparative genomics of the ectomycorrhizal sister species Rhizopogon vinicolor and Rhizopogon vesiculosus (Basidiomycota: Boletales) reveals a divergence of the mating type B locus.</title>
        <authorList>
            <consortium name="DOE Joint Genome Institute"/>
            <person name="Mujic A.B."/>
            <person name="Kuo A."/>
            <person name="Tritt A."/>
            <person name="Lipzen A."/>
            <person name="Chen C."/>
            <person name="Johnson J."/>
            <person name="Sharma A."/>
            <person name="Barry K."/>
            <person name="Grigoriev I.V."/>
            <person name="Spatafora J.W."/>
        </authorList>
    </citation>
    <scope>NUCLEOTIDE SEQUENCE [LARGE SCALE GENOMIC DNA]</scope>
    <source>
        <strain evidence="1 2">AM-OR11-026</strain>
    </source>
</reference>
<dbReference type="InParanoid" id="A0A1B7MLZ1"/>
<proteinExistence type="predicted"/>
<name>A0A1B7MLZ1_9AGAM</name>
<dbReference type="GO" id="GO:0006310">
    <property type="term" value="P:DNA recombination"/>
    <property type="evidence" value="ECO:0007669"/>
    <property type="project" value="InterPro"/>
</dbReference>
<accession>A0A1B7MLZ1</accession>
<dbReference type="Gene3D" id="1.10.443.10">
    <property type="entry name" value="Intergrase catalytic core"/>
    <property type="match status" value="1"/>
</dbReference>